<keyword evidence="11" id="KW-1185">Reference proteome</keyword>
<comment type="miscellaneous">
    <text evidence="8">The reaction proceeds by a bi uni uni bi ping pong mechanism.</text>
</comment>
<dbReference type="GO" id="GO:0015940">
    <property type="term" value="P:pantothenate biosynthetic process"/>
    <property type="evidence" value="ECO:0007669"/>
    <property type="project" value="UniProtKB-UniRule"/>
</dbReference>
<comment type="caution">
    <text evidence="10">The sequence shown here is derived from an EMBL/GenBank/DDBJ whole genome shotgun (WGS) entry which is preliminary data.</text>
</comment>
<dbReference type="Gene3D" id="3.30.1300.10">
    <property type="entry name" value="Pantoate-beta-alanine ligase, C-terminal domain"/>
    <property type="match status" value="1"/>
</dbReference>
<evidence type="ECO:0000313" key="10">
    <source>
        <dbReference type="EMBL" id="MBB2995018.1"/>
    </source>
</evidence>
<comment type="similarity">
    <text evidence="2 8">Belongs to the pantothenate synthetase family.</text>
</comment>
<dbReference type="CDD" id="cd00560">
    <property type="entry name" value="PanC"/>
    <property type="match status" value="1"/>
</dbReference>
<name>A0A839QFG0_9MICC</name>
<reference evidence="10 11" key="1">
    <citation type="submission" date="2020-08" db="EMBL/GenBank/DDBJ databases">
        <title>Sequencing the genomes of 1000 actinobacteria strains.</title>
        <authorList>
            <person name="Klenk H.-P."/>
        </authorList>
    </citation>
    <scope>NUCLEOTIDE SEQUENCE [LARGE SCALE GENOMIC DNA]</scope>
    <source>
        <strain evidence="10 11">DSM 22826</strain>
    </source>
</reference>
<dbReference type="InterPro" id="IPR042176">
    <property type="entry name" value="Pantoate_ligase_C"/>
</dbReference>
<feature type="compositionally biased region" description="Polar residues" evidence="9">
    <location>
        <begin position="1"/>
        <end position="10"/>
    </location>
</feature>
<comment type="pathway">
    <text evidence="1 8">Cofactor biosynthesis; (R)-pantothenate biosynthesis; (R)-pantothenate from (R)-pantoate and beta-alanine: step 1/1.</text>
</comment>
<dbReference type="Pfam" id="PF02569">
    <property type="entry name" value="Pantoate_ligase"/>
    <property type="match status" value="1"/>
</dbReference>
<feature type="binding site" evidence="8">
    <location>
        <begin position="188"/>
        <end position="191"/>
    </location>
    <ligand>
        <name>ATP</name>
        <dbReference type="ChEBI" id="CHEBI:30616"/>
    </ligand>
</feature>
<feature type="binding site" evidence="8">
    <location>
        <position position="92"/>
    </location>
    <ligand>
        <name>(R)-pantoate</name>
        <dbReference type="ChEBI" id="CHEBI:15980"/>
    </ligand>
</feature>
<evidence type="ECO:0000256" key="7">
    <source>
        <dbReference type="ARBA" id="ARBA00048258"/>
    </source>
</evidence>
<feature type="binding site" evidence="8">
    <location>
        <position position="194"/>
    </location>
    <ligand>
        <name>(R)-pantoate</name>
        <dbReference type="ChEBI" id="CHEBI:15980"/>
    </ligand>
</feature>
<keyword evidence="5 8" id="KW-0547">Nucleotide-binding</keyword>
<dbReference type="PANTHER" id="PTHR21299:SF1">
    <property type="entry name" value="PANTOATE--BETA-ALANINE LIGASE"/>
    <property type="match status" value="1"/>
</dbReference>
<feature type="binding site" evidence="8">
    <location>
        <position position="217"/>
    </location>
    <ligand>
        <name>ATP</name>
        <dbReference type="ChEBI" id="CHEBI:30616"/>
    </ligand>
</feature>
<comment type="function">
    <text evidence="8">Catalyzes the condensation of pantoate with beta-alanine in an ATP-dependent reaction via a pantoyl-adenylate intermediate.</text>
</comment>
<comment type="catalytic activity">
    <reaction evidence="7 8">
        <text>(R)-pantoate + beta-alanine + ATP = (R)-pantothenate + AMP + diphosphate + H(+)</text>
        <dbReference type="Rhea" id="RHEA:10912"/>
        <dbReference type="ChEBI" id="CHEBI:15378"/>
        <dbReference type="ChEBI" id="CHEBI:15980"/>
        <dbReference type="ChEBI" id="CHEBI:29032"/>
        <dbReference type="ChEBI" id="CHEBI:30616"/>
        <dbReference type="ChEBI" id="CHEBI:33019"/>
        <dbReference type="ChEBI" id="CHEBI:57966"/>
        <dbReference type="ChEBI" id="CHEBI:456215"/>
        <dbReference type="EC" id="6.3.2.1"/>
    </reaction>
</comment>
<evidence type="ECO:0000256" key="2">
    <source>
        <dbReference type="ARBA" id="ARBA00009256"/>
    </source>
</evidence>
<evidence type="ECO:0000256" key="3">
    <source>
        <dbReference type="ARBA" id="ARBA00022598"/>
    </source>
</evidence>
<evidence type="ECO:0000313" key="11">
    <source>
        <dbReference type="Proteomes" id="UP000523000"/>
    </source>
</evidence>
<dbReference type="Gene3D" id="3.40.50.620">
    <property type="entry name" value="HUPs"/>
    <property type="match status" value="1"/>
</dbReference>
<dbReference type="UniPathway" id="UPA00028">
    <property type="reaction ID" value="UER00005"/>
</dbReference>
<dbReference type="Proteomes" id="UP000523000">
    <property type="component" value="Unassembled WGS sequence"/>
</dbReference>
<protein>
    <recommendedName>
        <fullName evidence="8">Pantothenate synthetase</fullName>
        <shortName evidence="8">PS</shortName>
        <ecNumber evidence="8">6.3.2.1</ecNumber>
    </recommendedName>
    <alternativeName>
        <fullName evidence="8">Pantoate--beta-alanine ligase</fullName>
    </alternativeName>
    <alternativeName>
        <fullName evidence="8">Pantoate-activating enzyme</fullName>
    </alternativeName>
</protein>
<comment type="subcellular location">
    <subcellularLocation>
        <location evidence="8">Cytoplasm</location>
    </subcellularLocation>
</comment>
<dbReference type="GO" id="GO:0004592">
    <property type="term" value="F:pantoate-beta-alanine ligase activity"/>
    <property type="evidence" value="ECO:0007669"/>
    <property type="project" value="UniProtKB-UniRule"/>
</dbReference>
<dbReference type="GO" id="GO:0005829">
    <property type="term" value="C:cytosol"/>
    <property type="evidence" value="ECO:0007669"/>
    <property type="project" value="TreeGrafter"/>
</dbReference>
<evidence type="ECO:0000256" key="8">
    <source>
        <dbReference type="HAMAP-Rule" id="MF_00158"/>
    </source>
</evidence>
<dbReference type="SUPFAM" id="SSF52374">
    <property type="entry name" value="Nucleotidylyl transferase"/>
    <property type="match status" value="1"/>
</dbReference>
<dbReference type="RefSeq" id="WP_345075325.1">
    <property type="nucleotide sequence ID" value="NZ_BAABGK010000020.1"/>
</dbReference>
<feature type="active site" description="Proton donor" evidence="8">
    <location>
        <position position="68"/>
    </location>
</feature>
<evidence type="ECO:0000256" key="5">
    <source>
        <dbReference type="ARBA" id="ARBA00022741"/>
    </source>
</evidence>
<sequence length="325" mass="34825">MMNSAQTTWADTPEPGLPGTPATEPLLVRTVAGLKAAVAAALTAVPGRGNAPRTLALVPTMGALHEGHATLIRHAREESDVVVVTIFVNELQFNDAQDYARYPRTLDADLRLLGGVGADIVFAPEASEVYPDGVPLVALRSGPLGEAFEGAARPGHFDGMLAVVAKLLHYGQPPLSLGLPVEYRAYFGQKDAQQVVLIRRMVKDLAYEVDIRSVPIVRNAQGLALSSRNAFLTGPEAKAALVLYEALSLIRRRAEKHEQLYLEDAVALVGLQPLVRLDYFELVDPDTLAPLAFNCQDTPFTGEGLLLLAAQVGAVRLIDNVPLGT</sequence>
<feature type="binding site" evidence="8">
    <location>
        <position position="92"/>
    </location>
    <ligand>
        <name>beta-alanine</name>
        <dbReference type="ChEBI" id="CHEBI:57966"/>
    </ligand>
</feature>
<evidence type="ECO:0000256" key="6">
    <source>
        <dbReference type="ARBA" id="ARBA00022840"/>
    </source>
</evidence>
<dbReference type="EC" id="6.3.2.1" evidence="8"/>
<comment type="subunit">
    <text evidence="8">Homodimer.</text>
</comment>
<evidence type="ECO:0000256" key="1">
    <source>
        <dbReference type="ARBA" id="ARBA00004990"/>
    </source>
</evidence>
<dbReference type="PANTHER" id="PTHR21299">
    <property type="entry name" value="CYTIDYLATE KINASE/PANTOATE-BETA-ALANINE LIGASE"/>
    <property type="match status" value="1"/>
</dbReference>
<keyword evidence="6 8" id="KW-0067">ATP-binding</keyword>
<organism evidence="10 11">
    <name type="scientific">Paeniglutamicibacter cryotolerans</name>
    <dbReference type="NCBI Taxonomy" id="670079"/>
    <lineage>
        <taxon>Bacteria</taxon>
        <taxon>Bacillati</taxon>
        <taxon>Actinomycetota</taxon>
        <taxon>Actinomycetes</taxon>
        <taxon>Micrococcales</taxon>
        <taxon>Micrococcaceae</taxon>
        <taxon>Paeniglutamicibacter</taxon>
    </lineage>
</organism>
<dbReference type="EMBL" id="JACHVS010000001">
    <property type="protein sequence ID" value="MBB2995018.1"/>
    <property type="molecule type" value="Genomic_DNA"/>
</dbReference>
<dbReference type="HAMAP" id="MF_00158">
    <property type="entry name" value="PanC"/>
    <property type="match status" value="1"/>
</dbReference>
<dbReference type="NCBIfam" id="TIGR00018">
    <property type="entry name" value="panC"/>
    <property type="match status" value="1"/>
</dbReference>
<evidence type="ECO:0000256" key="9">
    <source>
        <dbReference type="SAM" id="MobiDB-lite"/>
    </source>
</evidence>
<dbReference type="InterPro" id="IPR014729">
    <property type="entry name" value="Rossmann-like_a/b/a_fold"/>
</dbReference>
<accession>A0A839QFG0</accession>
<evidence type="ECO:0000256" key="4">
    <source>
        <dbReference type="ARBA" id="ARBA00022655"/>
    </source>
</evidence>
<proteinExistence type="inferred from homology"/>
<dbReference type="InterPro" id="IPR003721">
    <property type="entry name" value="Pantoate_ligase"/>
</dbReference>
<keyword evidence="4 8" id="KW-0566">Pantothenate biosynthesis</keyword>
<feature type="binding site" evidence="8">
    <location>
        <begin position="225"/>
        <end position="228"/>
    </location>
    <ligand>
        <name>ATP</name>
        <dbReference type="ChEBI" id="CHEBI:30616"/>
    </ligand>
</feature>
<gene>
    <name evidence="8" type="primary">panC</name>
    <name evidence="10" type="ORF">E9229_001209</name>
</gene>
<dbReference type="AlphaFoldDB" id="A0A839QFG0"/>
<feature type="region of interest" description="Disordered" evidence="9">
    <location>
        <begin position="1"/>
        <end position="23"/>
    </location>
</feature>
<keyword evidence="3 8" id="KW-0436">Ligase</keyword>
<dbReference type="GO" id="GO:0005524">
    <property type="term" value="F:ATP binding"/>
    <property type="evidence" value="ECO:0007669"/>
    <property type="project" value="UniProtKB-KW"/>
</dbReference>
<feature type="binding site" evidence="8">
    <location>
        <begin position="61"/>
        <end position="68"/>
    </location>
    <ligand>
        <name>ATP</name>
        <dbReference type="ChEBI" id="CHEBI:30616"/>
    </ligand>
</feature>
<keyword evidence="8" id="KW-0963">Cytoplasm</keyword>